<dbReference type="RefSeq" id="WP_047961729.1">
    <property type="nucleotide sequence ID" value="NZ_CAWMBG010000013.1"/>
</dbReference>
<dbReference type="PATRIC" id="fig|880157.4.peg.445"/>
<comment type="caution">
    <text evidence="1">The sequence shown here is derived from an EMBL/GenBank/DDBJ whole genome shotgun (WGS) entry which is preliminary data.</text>
</comment>
<dbReference type="Proteomes" id="UP000036277">
    <property type="component" value="Unassembled WGS sequence"/>
</dbReference>
<organism evidence="1 2">
    <name type="scientific">Xenorhabdus khoisanae</name>
    <dbReference type="NCBI Taxonomy" id="880157"/>
    <lineage>
        <taxon>Bacteria</taxon>
        <taxon>Pseudomonadati</taxon>
        <taxon>Pseudomonadota</taxon>
        <taxon>Gammaproteobacteria</taxon>
        <taxon>Enterobacterales</taxon>
        <taxon>Morganellaceae</taxon>
        <taxon>Xenorhabdus</taxon>
    </lineage>
</organism>
<evidence type="ECO:0000313" key="1">
    <source>
        <dbReference type="EMBL" id="KMJ46648.1"/>
    </source>
</evidence>
<name>A0A0J5FWS8_9GAMM</name>
<gene>
    <name evidence="1" type="ORF">AB204_02130</name>
</gene>
<protein>
    <recommendedName>
        <fullName evidence="3">PmgB</fullName>
    </recommendedName>
</protein>
<keyword evidence="2" id="KW-1185">Reference proteome</keyword>
<dbReference type="EMBL" id="LFCV01000013">
    <property type="protein sequence ID" value="KMJ46648.1"/>
    <property type="molecule type" value="Genomic_DNA"/>
</dbReference>
<dbReference type="AlphaFoldDB" id="A0A0J5FWS8"/>
<evidence type="ECO:0008006" key="3">
    <source>
        <dbReference type="Google" id="ProtNLM"/>
    </source>
</evidence>
<reference evidence="1 2" key="1">
    <citation type="submission" date="2015-06" db="EMBL/GenBank/DDBJ databases">
        <title>Draft Whole-Genome Sequence of the Entomopathogenic Bacterium Xenorhabdus khoisanae.</title>
        <authorList>
            <person name="Naidoo S."/>
            <person name="Featherston J."/>
            <person name="Gray V.M."/>
        </authorList>
    </citation>
    <scope>NUCLEOTIDE SEQUENCE [LARGE SCALE GENOMIC DNA]</scope>
    <source>
        <strain evidence="1 2">MCB</strain>
    </source>
</reference>
<proteinExistence type="predicted"/>
<sequence length="277" mass="31887">MQIPDFPLPSNPNVEIRFRMSDVADAMSYCGTDPDQEEALTTRYLNEIQCGENKHDAALWTAQDRRTALWWIFCNSRINTTLTVSYVCSHCQKDHYYDYDARELDMTAGVLTVEAFETVSIPVNGQPKDWVLKPLDGRAMEHLETARNNLPPQNDPSYRKELINLRVMELTHQAHLHEQPEDFMKAAQIRYELIKQMALDTEFPPLVASIELMNRRLAHGLAMKIEKGVANLLLPKHVCPNSGKEGTASQYTQLYTPFRNHNFFPDFRSQWMAGINN</sequence>
<dbReference type="OrthoDB" id="6631534at2"/>
<dbReference type="STRING" id="880157.AB204_02130"/>
<accession>A0A0J5FWS8</accession>
<evidence type="ECO:0000313" key="2">
    <source>
        <dbReference type="Proteomes" id="UP000036277"/>
    </source>
</evidence>